<accession>A0A5N7MFJ5</accession>
<comment type="caution">
    <text evidence="2">The sequence shown here is derived from an EMBL/GenBank/DDBJ whole genome shotgun (WGS) entry which is preliminary data.</text>
</comment>
<dbReference type="Proteomes" id="UP000403266">
    <property type="component" value="Unassembled WGS sequence"/>
</dbReference>
<dbReference type="EMBL" id="VOSK01000028">
    <property type="protein sequence ID" value="MPR25627.1"/>
    <property type="molecule type" value="Genomic_DNA"/>
</dbReference>
<evidence type="ECO:0000256" key="1">
    <source>
        <dbReference type="SAM" id="MobiDB-lite"/>
    </source>
</evidence>
<reference evidence="2 3" key="1">
    <citation type="journal article" date="2019" name="Syst. Appl. Microbiol.">
        <title>Microvirga tunisiensis sp. nov., a root nodule symbiotic bacterium isolated from Lupinus micranthus and L. luteus grown in Northern Tunisia.</title>
        <authorList>
            <person name="Msaddak A."/>
            <person name="Rejili M."/>
            <person name="Duran D."/>
            <person name="Mars M."/>
            <person name="Palacios J.M."/>
            <person name="Ruiz-Argueso T."/>
            <person name="Rey L."/>
            <person name="Imperial J."/>
        </authorList>
    </citation>
    <scope>NUCLEOTIDE SEQUENCE [LARGE SCALE GENOMIC DNA]</scope>
    <source>
        <strain evidence="2 3">Lmie10</strain>
    </source>
</reference>
<protein>
    <submittedName>
        <fullName evidence="2">Uncharacterized protein</fullName>
    </submittedName>
</protein>
<dbReference type="InterPro" id="IPR045510">
    <property type="entry name" value="DUF6481"/>
</dbReference>
<dbReference type="RefSeq" id="WP_152711393.1">
    <property type="nucleotide sequence ID" value="NZ_VOSJ01000026.1"/>
</dbReference>
<feature type="compositionally biased region" description="Basic and acidic residues" evidence="1">
    <location>
        <begin position="85"/>
        <end position="108"/>
    </location>
</feature>
<dbReference type="OrthoDB" id="8021528at2"/>
<gene>
    <name evidence="2" type="ORF">FS320_10365</name>
</gene>
<evidence type="ECO:0000313" key="3">
    <source>
        <dbReference type="Proteomes" id="UP000403266"/>
    </source>
</evidence>
<evidence type="ECO:0000313" key="2">
    <source>
        <dbReference type="EMBL" id="MPR25627.1"/>
    </source>
</evidence>
<sequence length="115" mass="12923">MKQKDFDERLQASQSAKEAMMAKFRQRPGPDDPAVSERRVARAALSAARDVRVAERETKRLADEADLATRREARAADQAAQEQRAAAEKEASDVRLEAERKAARDARYAARKARK</sequence>
<feature type="compositionally biased region" description="Basic and acidic residues" evidence="1">
    <location>
        <begin position="49"/>
        <end position="75"/>
    </location>
</feature>
<dbReference type="AlphaFoldDB" id="A0A5N7MFJ5"/>
<dbReference type="Pfam" id="PF20089">
    <property type="entry name" value="DUF6481"/>
    <property type="match status" value="1"/>
</dbReference>
<proteinExistence type="predicted"/>
<feature type="region of interest" description="Disordered" evidence="1">
    <location>
        <begin position="1"/>
        <end position="115"/>
    </location>
</feature>
<feature type="compositionally biased region" description="Basic and acidic residues" evidence="1">
    <location>
        <begin position="1"/>
        <end position="10"/>
    </location>
</feature>
<name>A0A5N7MFJ5_9HYPH</name>
<keyword evidence="3" id="KW-1185">Reference proteome</keyword>
<organism evidence="2 3">
    <name type="scientific">Microvirga tunisiensis</name>
    <dbReference type="NCBI Taxonomy" id="2108360"/>
    <lineage>
        <taxon>Bacteria</taxon>
        <taxon>Pseudomonadati</taxon>
        <taxon>Pseudomonadota</taxon>
        <taxon>Alphaproteobacteria</taxon>
        <taxon>Hyphomicrobiales</taxon>
        <taxon>Methylobacteriaceae</taxon>
        <taxon>Microvirga</taxon>
    </lineage>
</organism>